<dbReference type="Proteomes" id="UP001152599">
    <property type="component" value="Unassembled WGS sequence"/>
</dbReference>
<evidence type="ECO:0000313" key="8">
    <source>
        <dbReference type="EMBL" id="MDG4945009.1"/>
    </source>
</evidence>
<dbReference type="Gene3D" id="1.25.40.10">
    <property type="entry name" value="Tetratricopeptide repeat domain"/>
    <property type="match status" value="1"/>
</dbReference>
<dbReference type="SUPFAM" id="SSF48452">
    <property type="entry name" value="TPR-like"/>
    <property type="match status" value="1"/>
</dbReference>
<gene>
    <name evidence="8" type="ORF">NMK71_01155</name>
</gene>
<dbReference type="InterPro" id="IPR012944">
    <property type="entry name" value="SusD_RagB_dom"/>
</dbReference>
<protein>
    <submittedName>
        <fullName evidence="8">RagB/SusD family nutrient uptake outer membrane protein</fullName>
    </submittedName>
</protein>
<reference evidence="8" key="1">
    <citation type="submission" date="2022-07" db="EMBL/GenBank/DDBJ databases">
        <title>Description and genome-wide analysis of Profundicola chukchiensis gen. nov., sp. nov., marine bacteria isolated from bottom sediments of the Chukchi Sea.</title>
        <authorList>
            <person name="Romanenko L."/>
            <person name="Otstavnykh N."/>
            <person name="Kurilenko V."/>
            <person name="Eremeev V."/>
            <person name="Velansky P."/>
            <person name="Mikhailov V."/>
            <person name="Isaeva M."/>
        </authorList>
    </citation>
    <scope>NUCLEOTIDE SEQUENCE</scope>
    <source>
        <strain evidence="8">KMM 9713</strain>
    </source>
</reference>
<evidence type="ECO:0000256" key="5">
    <source>
        <dbReference type="ARBA" id="ARBA00023237"/>
    </source>
</evidence>
<dbReference type="AlphaFoldDB" id="A0A9X4N1U8"/>
<dbReference type="InterPro" id="IPR011990">
    <property type="entry name" value="TPR-like_helical_dom_sf"/>
</dbReference>
<keyword evidence="9" id="KW-1185">Reference proteome</keyword>
<feature type="domain" description="RagB/SusD" evidence="6">
    <location>
        <begin position="371"/>
        <end position="536"/>
    </location>
</feature>
<dbReference type="Gene3D" id="1.25.40.390">
    <property type="match status" value="1"/>
</dbReference>
<evidence type="ECO:0000313" key="9">
    <source>
        <dbReference type="Proteomes" id="UP001152599"/>
    </source>
</evidence>
<keyword evidence="5" id="KW-0998">Cell outer membrane</keyword>
<evidence type="ECO:0000256" key="3">
    <source>
        <dbReference type="ARBA" id="ARBA00022729"/>
    </source>
</evidence>
<feature type="domain" description="SusD-like N-terminal" evidence="7">
    <location>
        <begin position="120"/>
        <end position="235"/>
    </location>
</feature>
<dbReference type="RefSeq" id="WP_304416466.1">
    <property type="nucleotide sequence ID" value="NZ_JANAIE010000002.1"/>
</dbReference>
<keyword evidence="4" id="KW-0472">Membrane</keyword>
<dbReference type="EMBL" id="JANCMU010000001">
    <property type="protein sequence ID" value="MDG4945009.1"/>
    <property type="molecule type" value="Genomic_DNA"/>
</dbReference>
<evidence type="ECO:0000256" key="4">
    <source>
        <dbReference type="ARBA" id="ARBA00023136"/>
    </source>
</evidence>
<evidence type="ECO:0000256" key="2">
    <source>
        <dbReference type="ARBA" id="ARBA00006275"/>
    </source>
</evidence>
<dbReference type="Gene3D" id="1.10.3780.10">
    <property type="entry name" value="SusD-like"/>
    <property type="match status" value="1"/>
</dbReference>
<name>A0A9X4N1U8_9FLAO</name>
<organism evidence="8 9">
    <name type="scientific">Profundicola chukchiensis</name>
    <dbReference type="NCBI Taxonomy" id="2961959"/>
    <lineage>
        <taxon>Bacteria</taxon>
        <taxon>Pseudomonadati</taxon>
        <taxon>Bacteroidota</taxon>
        <taxon>Flavobacteriia</taxon>
        <taxon>Flavobacteriales</taxon>
        <taxon>Weeksellaceae</taxon>
        <taxon>Profundicola</taxon>
    </lineage>
</organism>
<dbReference type="InterPro" id="IPR033985">
    <property type="entry name" value="SusD-like_N"/>
</dbReference>
<comment type="subcellular location">
    <subcellularLocation>
        <location evidence="1">Cell outer membrane</location>
    </subcellularLocation>
</comment>
<evidence type="ECO:0000256" key="1">
    <source>
        <dbReference type="ARBA" id="ARBA00004442"/>
    </source>
</evidence>
<dbReference type="GO" id="GO:0009279">
    <property type="term" value="C:cell outer membrane"/>
    <property type="evidence" value="ECO:0007669"/>
    <property type="project" value="UniProtKB-SubCell"/>
</dbReference>
<comment type="similarity">
    <text evidence="2">Belongs to the SusD family.</text>
</comment>
<dbReference type="PROSITE" id="PS51257">
    <property type="entry name" value="PROKAR_LIPOPROTEIN"/>
    <property type="match status" value="1"/>
</dbReference>
<proteinExistence type="inferred from homology"/>
<dbReference type="Pfam" id="PF07980">
    <property type="entry name" value="SusD_RagB"/>
    <property type="match status" value="1"/>
</dbReference>
<comment type="caution">
    <text evidence="8">The sequence shown here is derived from an EMBL/GenBank/DDBJ whole genome shotgun (WGS) entry which is preliminary data.</text>
</comment>
<sequence>MKLNYIKTYLAVVILSFGMTSCLDDLDQTPLDPDSSTELDVFANEQEAKGALAKLYAALALTGQEGPAGNPDIGGIDEGTSQFTRMHYTHQVLTTDEAVVGWGDPGLPDFHAMSWGAGNDFVTGLWFRLAQEVSFTNSFIDKAGQLDSQEVTHFIAEARFLRAYAYSVLLDVYGDVPIVTQVSAELPTQSSRVEVFNFVESELLDLVAGLKEPGANEYGRVDKAAAWALLSRMYLNAEVYTGTPRYNDAVTYSEMVINSSYQINMNDANGNGTAYDELFLADNDTNGAQNEFIFPVRFDGINSRTYGGTTFLIHGATGGDMDPSALGINGGWDGMRTTKALVEKFQASQYDADGYPIAWSDKRAMFYTTDHSYEIGVIPNAFQDGYAVVKFSNLKSDGTRGSDDTFTDTDLALIRLSEVYLNYAEAVLRGGGGDTGTAVNLINELRTRAYGDASGNINTSSLTLDFILDERARELYWEGFRRTDLIRYDLFTTGNYLWPFKGGVPTGTSVPSYRKLFPIPTDAMVANPNYVQNPGY</sequence>
<keyword evidence="3" id="KW-0732">Signal</keyword>
<dbReference type="Pfam" id="PF14322">
    <property type="entry name" value="SusD-like_3"/>
    <property type="match status" value="1"/>
</dbReference>
<evidence type="ECO:0000259" key="7">
    <source>
        <dbReference type="Pfam" id="PF14322"/>
    </source>
</evidence>
<dbReference type="CDD" id="cd08977">
    <property type="entry name" value="SusD"/>
    <property type="match status" value="1"/>
</dbReference>
<evidence type="ECO:0000259" key="6">
    <source>
        <dbReference type="Pfam" id="PF07980"/>
    </source>
</evidence>
<accession>A0A9X4N1U8</accession>